<dbReference type="GO" id="GO:0016740">
    <property type="term" value="F:transferase activity"/>
    <property type="evidence" value="ECO:0007669"/>
    <property type="project" value="UniProtKB-KW"/>
</dbReference>
<keyword evidence="2" id="KW-0808">Transferase</keyword>
<dbReference type="Gene3D" id="3.40.640.10">
    <property type="entry name" value="Type I PLP-dependent aspartate aminotransferase-like (Major domain)"/>
    <property type="match status" value="1"/>
</dbReference>
<accession>A0A6P2X7T0</accession>
<sequence>MTIACRDHEHLRNGNTYFGGCDYLGLSQHNRVKRAVIDAIETYGISAGAARLTSGTSAVHLEVEASLARYTRTARALLLPSGYLANVAAVQALSGICDRFLCVGNAHPSFLDGTGTAPLTTFDDYASLCAALPEYERGQAAYCIYVDAVDPITGDQAPIHALRALVRRGYLLLDQSHGFGLPGDDADRSAAPNIIVTSSLSKVVGLHGGFVAGAASIIDRIVGHSSAFRCATPLPPAICYGIAQALALCGNGDLWRALSANIHRLRDRVPELAAGNQPLRPILALKTFRGKDAQAVHHHLLEHEIFVPYIENYNGADRLLRLAIRANHSGAEIDRLATALQAL</sequence>
<dbReference type="RefSeq" id="WP_175012755.1">
    <property type="nucleotide sequence ID" value="NZ_CABVQN010000012.1"/>
</dbReference>
<dbReference type="AlphaFoldDB" id="A0A6P2X7T0"/>
<evidence type="ECO:0000256" key="1">
    <source>
        <dbReference type="ARBA" id="ARBA00001933"/>
    </source>
</evidence>
<dbReference type="Proteomes" id="UP000494110">
    <property type="component" value="Unassembled WGS sequence"/>
</dbReference>
<reference evidence="4 5" key="1">
    <citation type="submission" date="2019-09" db="EMBL/GenBank/DDBJ databases">
        <authorList>
            <person name="Depoorter E."/>
        </authorList>
    </citation>
    <scope>NUCLEOTIDE SEQUENCE [LARGE SCALE GENOMIC DNA]</scope>
    <source>
        <strain evidence="4">R-39750</strain>
    </source>
</reference>
<dbReference type="GO" id="GO:0030170">
    <property type="term" value="F:pyridoxal phosphate binding"/>
    <property type="evidence" value="ECO:0007669"/>
    <property type="project" value="InterPro"/>
</dbReference>
<dbReference type="EMBL" id="CABVQN010000012">
    <property type="protein sequence ID" value="VWD05540.1"/>
    <property type="molecule type" value="Genomic_DNA"/>
</dbReference>
<proteinExistence type="predicted"/>
<dbReference type="SUPFAM" id="SSF53383">
    <property type="entry name" value="PLP-dependent transferases"/>
    <property type="match status" value="1"/>
</dbReference>
<dbReference type="PANTHER" id="PTHR13693">
    <property type="entry name" value="CLASS II AMINOTRANSFERASE/8-AMINO-7-OXONONANOATE SYNTHASE"/>
    <property type="match status" value="1"/>
</dbReference>
<dbReference type="InterPro" id="IPR015424">
    <property type="entry name" value="PyrdxlP-dep_Trfase"/>
</dbReference>
<organism evidence="4 5">
    <name type="scientific">Burkholderia lata (strain ATCC 17760 / DSM 23089 / LMG 22485 / NCIMB 9086 / R18194 / 383)</name>
    <dbReference type="NCBI Taxonomy" id="482957"/>
    <lineage>
        <taxon>Bacteria</taxon>
        <taxon>Pseudomonadati</taxon>
        <taxon>Pseudomonadota</taxon>
        <taxon>Betaproteobacteria</taxon>
        <taxon>Burkholderiales</taxon>
        <taxon>Burkholderiaceae</taxon>
        <taxon>Burkholderia</taxon>
        <taxon>Burkholderia cepacia complex</taxon>
    </lineage>
</organism>
<evidence type="ECO:0000256" key="2">
    <source>
        <dbReference type="ARBA" id="ARBA00022679"/>
    </source>
</evidence>
<protein>
    <submittedName>
        <fullName evidence="4">8-amino-7-oxononanoate synthase</fullName>
    </submittedName>
</protein>
<comment type="cofactor">
    <cofactor evidence="1">
        <name>pyridoxal 5'-phosphate</name>
        <dbReference type="ChEBI" id="CHEBI:597326"/>
    </cofactor>
</comment>
<feature type="domain" description="Aminotransferase class I/classII large" evidence="3">
    <location>
        <begin position="22"/>
        <end position="340"/>
    </location>
</feature>
<dbReference type="InterPro" id="IPR015422">
    <property type="entry name" value="PyrdxlP-dep_Trfase_small"/>
</dbReference>
<dbReference type="Pfam" id="PF00155">
    <property type="entry name" value="Aminotran_1_2"/>
    <property type="match status" value="1"/>
</dbReference>
<dbReference type="InterPro" id="IPR004839">
    <property type="entry name" value="Aminotransferase_I/II_large"/>
</dbReference>
<evidence type="ECO:0000313" key="5">
    <source>
        <dbReference type="Proteomes" id="UP000494110"/>
    </source>
</evidence>
<evidence type="ECO:0000259" key="3">
    <source>
        <dbReference type="Pfam" id="PF00155"/>
    </source>
</evidence>
<dbReference type="InterPro" id="IPR050087">
    <property type="entry name" value="AON_synthase_class-II"/>
</dbReference>
<name>A0A6P2X7T0_BURL3</name>
<dbReference type="Gene3D" id="3.90.1150.10">
    <property type="entry name" value="Aspartate Aminotransferase, domain 1"/>
    <property type="match status" value="1"/>
</dbReference>
<gene>
    <name evidence="4" type="ORF">BLA39750_02861</name>
</gene>
<dbReference type="InterPro" id="IPR015421">
    <property type="entry name" value="PyrdxlP-dep_Trfase_major"/>
</dbReference>
<evidence type="ECO:0000313" key="4">
    <source>
        <dbReference type="EMBL" id="VWD05540.1"/>
    </source>
</evidence>